<feature type="region of interest" description="Disordered" evidence="1">
    <location>
        <begin position="350"/>
        <end position="379"/>
    </location>
</feature>
<organism evidence="2 3">
    <name type="scientific">Pisolithus tinctorius Marx 270</name>
    <dbReference type="NCBI Taxonomy" id="870435"/>
    <lineage>
        <taxon>Eukaryota</taxon>
        <taxon>Fungi</taxon>
        <taxon>Dikarya</taxon>
        <taxon>Basidiomycota</taxon>
        <taxon>Agaricomycotina</taxon>
        <taxon>Agaricomycetes</taxon>
        <taxon>Agaricomycetidae</taxon>
        <taxon>Boletales</taxon>
        <taxon>Sclerodermatineae</taxon>
        <taxon>Pisolithaceae</taxon>
        <taxon>Pisolithus</taxon>
    </lineage>
</organism>
<evidence type="ECO:0000313" key="3">
    <source>
        <dbReference type="Proteomes" id="UP000054217"/>
    </source>
</evidence>
<sequence length="388" mass="42890">MSSPSFNSSTRTPLWTEELLRKLLLAKDINDVHFHVFSRRSKSRVLGPCVLNANTTLLKSSSEYFADLFSSDVIPASTAMMQIATTNEIFDGIELSEYGYESDSDLEDDTAIVSPTHIQVRAGSGSDNKDPGTCVPTMLNVEKDDEFLQRKVANSIGLSSEGSASIQPNGMLQALGGGCHIFVKDAAFRTWYCLLHFLYMGTVEFSPLKSSGPHGSRRFYCNTSRVPECSARSMYRLATKLNIDELRDLAFDSIRRDIDENNLLRELASGFTGRYPAVLEMELDLLSQKIASAPIVEGLPKLLTRISQKELSHGANIMIGFYMRILQKHNLSRLSDPTTPVPLLPEEAVRDGSPECVGNSPSLIPLSPSPPVAEARPPRSLFERKKII</sequence>
<dbReference type="OrthoDB" id="6359816at2759"/>
<feature type="non-terminal residue" evidence="2">
    <location>
        <position position="388"/>
    </location>
</feature>
<keyword evidence="3" id="KW-1185">Reference proteome</keyword>
<dbReference type="AlphaFoldDB" id="A0A0C3NQD5"/>
<dbReference type="HOGENOM" id="CLU_043561_0_0_1"/>
<dbReference type="STRING" id="870435.A0A0C3NQD5"/>
<dbReference type="InParanoid" id="A0A0C3NQD5"/>
<evidence type="ECO:0000313" key="2">
    <source>
        <dbReference type="EMBL" id="KIN97765.1"/>
    </source>
</evidence>
<accession>A0A0C3NQD5</accession>
<reference evidence="2 3" key="1">
    <citation type="submission" date="2014-04" db="EMBL/GenBank/DDBJ databases">
        <authorList>
            <consortium name="DOE Joint Genome Institute"/>
            <person name="Kuo A."/>
            <person name="Kohler A."/>
            <person name="Costa M.D."/>
            <person name="Nagy L.G."/>
            <person name="Floudas D."/>
            <person name="Copeland A."/>
            <person name="Barry K.W."/>
            <person name="Cichocki N."/>
            <person name="Veneault-Fourrey C."/>
            <person name="LaButti K."/>
            <person name="Lindquist E.A."/>
            <person name="Lipzen A."/>
            <person name="Lundell T."/>
            <person name="Morin E."/>
            <person name="Murat C."/>
            <person name="Sun H."/>
            <person name="Tunlid A."/>
            <person name="Henrissat B."/>
            <person name="Grigoriev I.V."/>
            <person name="Hibbett D.S."/>
            <person name="Martin F."/>
            <person name="Nordberg H.P."/>
            <person name="Cantor M.N."/>
            <person name="Hua S.X."/>
        </authorList>
    </citation>
    <scope>NUCLEOTIDE SEQUENCE [LARGE SCALE GENOMIC DNA]</scope>
    <source>
        <strain evidence="2 3">Marx 270</strain>
    </source>
</reference>
<dbReference type="InterPro" id="IPR011333">
    <property type="entry name" value="SKP1/BTB/POZ_sf"/>
</dbReference>
<dbReference type="SUPFAM" id="SSF54695">
    <property type="entry name" value="POZ domain"/>
    <property type="match status" value="1"/>
</dbReference>
<evidence type="ECO:0008006" key="4">
    <source>
        <dbReference type="Google" id="ProtNLM"/>
    </source>
</evidence>
<dbReference type="Gene3D" id="3.30.710.10">
    <property type="entry name" value="Potassium Channel Kv1.1, Chain A"/>
    <property type="match status" value="1"/>
</dbReference>
<dbReference type="EMBL" id="KN832024">
    <property type="protein sequence ID" value="KIN97765.1"/>
    <property type="molecule type" value="Genomic_DNA"/>
</dbReference>
<protein>
    <recommendedName>
        <fullName evidence="4">BTB domain-containing protein</fullName>
    </recommendedName>
</protein>
<evidence type="ECO:0000256" key="1">
    <source>
        <dbReference type="SAM" id="MobiDB-lite"/>
    </source>
</evidence>
<proteinExistence type="predicted"/>
<dbReference type="Proteomes" id="UP000054217">
    <property type="component" value="Unassembled WGS sequence"/>
</dbReference>
<gene>
    <name evidence="2" type="ORF">M404DRAFT_1005832</name>
</gene>
<name>A0A0C3NQD5_PISTI</name>
<reference evidence="3" key="2">
    <citation type="submission" date="2015-01" db="EMBL/GenBank/DDBJ databases">
        <title>Evolutionary Origins and Diversification of the Mycorrhizal Mutualists.</title>
        <authorList>
            <consortium name="DOE Joint Genome Institute"/>
            <consortium name="Mycorrhizal Genomics Consortium"/>
            <person name="Kohler A."/>
            <person name="Kuo A."/>
            <person name="Nagy L.G."/>
            <person name="Floudas D."/>
            <person name="Copeland A."/>
            <person name="Barry K.W."/>
            <person name="Cichocki N."/>
            <person name="Veneault-Fourrey C."/>
            <person name="LaButti K."/>
            <person name="Lindquist E.A."/>
            <person name="Lipzen A."/>
            <person name="Lundell T."/>
            <person name="Morin E."/>
            <person name="Murat C."/>
            <person name="Riley R."/>
            <person name="Ohm R."/>
            <person name="Sun H."/>
            <person name="Tunlid A."/>
            <person name="Henrissat B."/>
            <person name="Grigoriev I.V."/>
            <person name="Hibbett D.S."/>
            <person name="Martin F."/>
        </authorList>
    </citation>
    <scope>NUCLEOTIDE SEQUENCE [LARGE SCALE GENOMIC DNA]</scope>
    <source>
        <strain evidence="3">Marx 270</strain>
    </source>
</reference>